<feature type="compositionally biased region" description="Low complexity" evidence="6">
    <location>
        <begin position="846"/>
        <end position="883"/>
    </location>
</feature>
<dbReference type="GO" id="GO:0008199">
    <property type="term" value="F:ferric iron binding"/>
    <property type="evidence" value="ECO:0007669"/>
    <property type="project" value="InterPro"/>
</dbReference>
<keyword evidence="3" id="KW-0805">Transcription regulation</keyword>
<evidence type="ECO:0000313" key="8">
    <source>
        <dbReference type="EMBL" id="KAF5327345.1"/>
    </source>
</evidence>
<dbReference type="EMBL" id="JAACJJ010000014">
    <property type="protein sequence ID" value="KAF5327345.1"/>
    <property type="molecule type" value="Genomic_DNA"/>
</dbReference>
<accession>A0A8H5BQ71</accession>
<dbReference type="InterPro" id="IPR012912">
    <property type="entry name" value="Plasmid_pRiA4b_Orf3-like"/>
</dbReference>
<keyword evidence="9" id="KW-1185">Reference proteome</keyword>
<evidence type="ECO:0000256" key="3">
    <source>
        <dbReference type="ARBA" id="ARBA00023015"/>
    </source>
</evidence>
<dbReference type="GO" id="GO:0003712">
    <property type="term" value="F:transcription coregulator activity"/>
    <property type="evidence" value="ECO:0007669"/>
    <property type="project" value="InterPro"/>
</dbReference>
<protein>
    <recommendedName>
        <fullName evidence="7">Plasmid pRiA4b Orf3-like domain-containing protein</fullName>
    </recommendedName>
</protein>
<feature type="compositionally biased region" description="Gly residues" evidence="6">
    <location>
        <begin position="835"/>
        <end position="845"/>
    </location>
</feature>
<dbReference type="Proteomes" id="UP000567179">
    <property type="component" value="Unassembled WGS sequence"/>
</dbReference>
<evidence type="ECO:0000256" key="1">
    <source>
        <dbReference type="ARBA" id="ARBA00004123"/>
    </source>
</evidence>
<reference evidence="8 9" key="1">
    <citation type="journal article" date="2020" name="ISME J.">
        <title>Uncovering the hidden diversity of litter-decomposition mechanisms in mushroom-forming fungi.</title>
        <authorList>
            <person name="Floudas D."/>
            <person name="Bentzer J."/>
            <person name="Ahren D."/>
            <person name="Johansson T."/>
            <person name="Persson P."/>
            <person name="Tunlid A."/>
        </authorList>
    </citation>
    <scope>NUCLEOTIDE SEQUENCE [LARGE SCALE GENOMIC DNA]</scope>
    <source>
        <strain evidence="8 9">CBS 101986</strain>
    </source>
</reference>
<evidence type="ECO:0000313" key="9">
    <source>
        <dbReference type="Proteomes" id="UP000567179"/>
    </source>
</evidence>
<dbReference type="Pfam" id="PF06179">
    <property type="entry name" value="Med22"/>
    <property type="match status" value="1"/>
</dbReference>
<dbReference type="GO" id="GO:0006357">
    <property type="term" value="P:regulation of transcription by RNA polymerase II"/>
    <property type="evidence" value="ECO:0007669"/>
    <property type="project" value="InterPro"/>
</dbReference>
<keyword evidence="5" id="KW-0539">Nucleus</keyword>
<sequence>MSSKLDYKSFYESIGKPAPSQVKPYGGHPKFVKLVPWDKGEFLPEVFFEDPRQFQPKVGPLGQIHAWGLYSYDWTDGTPERGDEADNWPHFDGIQAMYRSMNYQYFYDDKTNPSPESQFMKVILENKRKQLKTANLNGLEKCDVLCKIKLTCMRNARGQDRVWRRFRVSAGINLSTLQDKVISPIMGWYKLAHLFGKEGDKFGYLYDFGDKWYHEIERHKILRIFPKDESTGEIKIIDGVGMCPGENQLGCIHYEKFLNDYDNDSPTEKLKKKSKILAEPNYKDLFAKAPTFFDPAYFDQQEAEERLAEALGSNQSIRVGPKKHSIPIGQNGEEHIDKMNMLGMKPGDKYEKKREEGGYWHETTSTTRDSMKKAVCASCGKPAAEDVELKKCSGCRVVIWTWIGRPTGRIVVLDLERGPNGNVLASPSAICIHVRFIASDVDAPSEELDRIPAQTIPLSNLPRKRLSGFVSPIASLEQTVMRLAVLRIPNNMVMLTWQTIASLALISAVFAHPGEHEEHGTVARRQFLDFAKRSVQECRTHVDARTVRDNAVARRLALAEELRAKRSLPSKRDLATALATNHKSNKTGLTSSSVATDIFTGDVDCVLQAEVTQGPYWVSSELVRNDVVEEQKGVALFADVQIINVNTCQPLEGVYLDFWHANSTGVYSGIVANGNGNSNDATNLNNTFLRGVTKTDKYGVAYFETLVAGHYSGRAPHVHILAQVNATLLVNNTLSGGHVSHVGQAFFDQDLITAVEATSPYSDNNQQLTVNSADSILEEEAASMDPFFNYVYLGSDVSDGILAWITIGIDPSKEQTVSAAATWTNDGGVVNANAGMGGGPGGRGSPNGTMGAPPGSSASGAPSANTTSANATDGASSAAPSASVVSGTTSSSTSIAQIISGALGLTVVGWVSFMVLLYDEGTATKVTRILVAIKSSINDCSFSTTTTFTATMSDQVPQTDVSRPAALPMAHLLQRSTTNQASIDQSSNEYLDTVEEEWNKKVDSEVDTLVDGMVDLVSLASIGDKDKFRIAQESFQAVSRAEYMVRAANSLLSITHSLKLLLLLSDEAQIAHRRDTELKIVQEEADDAKQKVAALLDDLLRKPKAGTSSETKVDDMATGAD</sequence>
<dbReference type="PANTHER" id="PTHR34315:SF1">
    <property type="entry name" value="INTRADIOL RING-CLEAVAGE DIOXYGENASES DOMAIN-CONTAINING PROTEIN-RELATED"/>
    <property type="match status" value="1"/>
</dbReference>
<evidence type="ECO:0000259" key="7">
    <source>
        <dbReference type="Pfam" id="PF07929"/>
    </source>
</evidence>
<comment type="caution">
    <text evidence="8">The sequence shown here is derived from an EMBL/GenBank/DDBJ whole genome shotgun (WGS) entry which is preliminary data.</text>
</comment>
<dbReference type="InterPro" id="IPR015889">
    <property type="entry name" value="Intradiol_dOase_core"/>
</dbReference>
<dbReference type="GO" id="GO:0016702">
    <property type="term" value="F:oxidoreductase activity, acting on single donors with incorporation of molecular oxygen, incorporation of two atoms of oxygen"/>
    <property type="evidence" value="ECO:0007669"/>
    <property type="project" value="InterPro"/>
</dbReference>
<dbReference type="Gene3D" id="3.10.290.30">
    <property type="entry name" value="MM3350-like"/>
    <property type="match status" value="1"/>
</dbReference>
<proteinExistence type="inferred from homology"/>
<feature type="domain" description="Plasmid pRiA4b Orf3-like" evidence="7">
    <location>
        <begin position="190"/>
        <end position="301"/>
    </location>
</feature>
<dbReference type="InterPro" id="IPR009332">
    <property type="entry name" value="Med22"/>
</dbReference>
<dbReference type="AlphaFoldDB" id="A0A8H5BQ71"/>
<dbReference type="Pfam" id="PF07929">
    <property type="entry name" value="PRiA4_ORF3"/>
    <property type="match status" value="1"/>
</dbReference>
<keyword evidence="4" id="KW-0804">Transcription</keyword>
<dbReference type="SUPFAM" id="SSF49482">
    <property type="entry name" value="Aromatic compound dioxygenase"/>
    <property type="match status" value="1"/>
</dbReference>
<comment type="similarity">
    <text evidence="2">Belongs to the Mediator complex subunit 22 family.</text>
</comment>
<gene>
    <name evidence="8" type="ORF">D9619_004441</name>
</gene>
<comment type="subcellular location">
    <subcellularLocation>
        <location evidence="1">Nucleus</location>
    </subcellularLocation>
</comment>
<dbReference type="InterPro" id="IPR024047">
    <property type="entry name" value="MM3350-like_sf"/>
</dbReference>
<evidence type="ECO:0000256" key="4">
    <source>
        <dbReference type="ARBA" id="ARBA00023163"/>
    </source>
</evidence>
<name>A0A8H5BQ71_9AGAR</name>
<organism evidence="8 9">
    <name type="scientific">Psilocybe cf. subviscida</name>
    <dbReference type="NCBI Taxonomy" id="2480587"/>
    <lineage>
        <taxon>Eukaryota</taxon>
        <taxon>Fungi</taxon>
        <taxon>Dikarya</taxon>
        <taxon>Basidiomycota</taxon>
        <taxon>Agaricomycotina</taxon>
        <taxon>Agaricomycetes</taxon>
        <taxon>Agaricomycetidae</taxon>
        <taxon>Agaricales</taxon>
        <taxon>Agaricineae</taxon>
        <taxon>Strophariaceae</taxon>
        <taxon>Psilocybe</taxon>
    </lineage>
</organism>
<dbReference type="CDD" id="cd03457">
    <property type="entry name" value="intradiol_dioxygenase_like"/>
    <property type="match status" value="1"/>
</dbReference>
<dbReference type="SUPFAM" id="SSF159941">
    <property type="entry name" value="MM3350-like"/>
    <property type="match status" value="1"/>
</dbReference>
<dbReference type="OrthoDB" id="432970at2759"/>
<evidence type="ECO:0000256" key="6">
    <source>
        <dbReference type="SAM" id="MobiDB-lite"/>
    </source>
</evidence>
<dbReference type="Gene3D" id="2.60.130.10">
    <property type="entry name" value="Aromatic compound dioxygenase"/>
    <property type="match status" value="1"/>
</dbReference>
<feature type="region of interest" description="Disordered" evidence="6">
    <location>
        <begin position="829"/>
        <end position="883"/>
    </location>
</feature>
<dbReference type="GO" id="GO:0016592">
    <property type="term" value="C:mediator complex"/>
    <property type="evidence" value="ECO:0007669"/>
    <property type="project" value="InterPro"/>
</dbReference>
<evidence type="ECO:0000256" key="2">
    <source>
        <dbReference type="ARBA" id="ARBA00005942"/>
    </source>
</evidence>
<evidence type="ECO:0000256" key="5">
    <source>
        <dbReference type="ARBA" id="ARBA00023242"/>
    </source>
</evidence>
<dbReference type="PANTHER" id="PTHR34315">
    <property type="match status" value="1"/>
</dbReference>